<evidence type="ECO:0000256" key="1">
    <source>
        <dbReference type="ARBA" id="ARBA00004589"/>
    </source>
</evidence>
<feature type="signal peptide" evidence="10">
    <location>
        <begin position="1"/>
        <end position="22"/>
    </location>
</feature>
<evidence type="ECO:0000256" key="8">
    <source>
        <dbReference type="ARBA" id="ARBA00023288"/>
    </source>
</evidence>
<name>A0A182PR99_9DIPT</name>
<dbReference type="InterPro" id="IPR050975">
    <property type="entry name" value="Sleep_regulator"/>
</dbReference>
<organism evidence="11 12">
    <name type="scientific">Anopheles epiroticus</name>
    <dbReference type="NCBI Taxonomy" id="199890"/>
    <lineage>
        <taxon>Eukaryota</taxon>
        <taxon>Metazoa</taxon>
        <taxon>Ecdysozoa</taxon>
        <taxon>Arthropoda</taxon>
        <taxon>Hexapoda</taxon>
        <taxon>Insecta</taxon>
        <taxon>Pterygota</taxon>
        <taxon>Neoptera</taxon>
        <taxon>Endopterygota</taxon>
        <taxon>Diptera</taxon>
        <taxon>Nematocera</taxon>
        <taxon>Culicoidea</taxon>
        <taxon>Culicidae</taxon>
        <taxon>Anophelinae</taxon>
        <taxon>Anopheles</taxon>
    </lineage>
</organism>
<dbReference type="PANTHER" id="PTHR33562">
    <property type="entry name" value="ATILLA, ISOFORM B-RELATED-RELATED"/>
    <property type="match status" value="1"/>
</dbReference>
<accession>A0A182PR99</accession>
<dbReference type="VEuPathDB" id="VectorBase:AEPI009483"/>
<evidence type="ECO:0000256" key="6">
    <source>
        <dbReference type="ARBA" id="ARBA00023136"/>
    </source>
</evidence>
<dbReference type="Proteomes" id="UP000075885">
    <property type="component" value="Unassembled WGS sequence"/>
</dbReference>
<keyword evidence="7" id="KW-0325">Glycoprotein</keyword>
<keyword evidence="2" id="KW-0336">GPI-anchor</keyword>
<feature type="transmembrane region" description="Helical" evidence="9">
    <location>
        <begin position="147"/>
        <end position="165"/>
    </location>
</feature>
<dbReference type="PROSITE" id="PS51257">
    <property type="entry name" value="PROKAR_LIPOPROTEIN"/>
    <property type="match status" value="1"/>
</dbReference>
<evidence type="ECO:0000256" key="3">
    <source>
        <dbReference type="ARBA" id="ARBA00022692"/>
    </source>
</evidence>
<evidence type="ECO:0000256" key="5">
    <source>
        <dbReference type="ARBA" id="ARBA00022989"/>
    </source>
</evidence>
<evidence type="ECO:0000256" key="2">
    <source>
        <dbReference type="ARBA" id="ARBA00022622"/>
    </source>
</evidence>
<dbReference type="STRING" id="199890.A0A182PR99"/>
<reference evidence="11" key="2">
    <citation type="submission" date="2020-05" db="UniProtKB">
        <authorList>
            <consortium name="EnsemblMetazoa"/>
        </authorList>
    </citation>
    <scope>IDENTIFICATION</scope>
    <source>
        <strain evidence="11">Epiroticus2</strain>
    </source>
</reference>
<evidence type="ECO:0000256" key="7">
    <source>
        <dbReference type="ARBA" id="ARBA00023180"/>
    </source>
</evidence>
<keyword evidence="3 9" id="KW-0812">Transmembrane</keyword>
<reference evidence="12" key="1">
    <citation type="submission" date="2013-03" db="EMBL/GenBank/DDBJ databases">
        <title>The Genome Sequence of Anopheles epiroticus epiroticus2.</title>
        <authorList>
            <consortium name="The Broad Institute Genomics Platform"/>
            <person name="Neafsey D.E."/>
            <person name="Howell P."/>
            <person name="Walker B."/>
            <person name="Young S.K."/>
            <person name="Zeng Q."/>
            <person name="Gargeya S."/>
            <person name="Fitzgerald M."/>
            <person name="Haas B."/>
            <person name="Abouelleil A."/>
            <person name="Allen A.W."/>
            <person name="Alvarado L."/>
            <person name="Arachchi H.M."/>
            <person name="Berlin A.M."/>
            <person name="Chapman S.B."/>
            <person name="Gainer-Dewar J."/>
            <person name="Goldberg J."/>
            <person name="Griggs A."/>
            <person name="Gujja S."/>
            <person name="Hansen M."/>
            <person name="Howarth C."/>
            <person name="Imamovic A."/>
            <person name="Ireland A."/>
            <person name="Larimer J."/>
            <person name="McCowan C."/>
            <person name="Murphy C."/>
            <person name="Pearson M."/>
            <person name="Poon T.W."/>
            <person name="Priest M."/>
            <person name="Roberts A."/>
            <person name="Saif S."/>
            <person name="Shea T."/>
            <person name="Sisk P."/>
            <person name="Sykes S."/>
            <person name="Wortman J."/>
            <person name="Nusbaum C."/>
            <person name="Birren B."/>
        </authorList>
    </citation>
    <scope>NUCLEOTIDE SEQUENCE [LARGE SCALE GENOMIC DNA]</scope>
    <source>
        <strain evidence="12">Epiroticus2</strain>
    </source>
</reference>
<dbReference type="EnsemblMetazoa" id="AEPI009483-RA">
    <property type="protein sequence ID" value="AEPI009483-PA"/>
    <property type="gene ID" value="AEPI009483"/>
</dbReference>
<dbReference type="AlphaFoldDB" id="A0A182PR99"/>
<evidence type="ECO:0000313" key="12">
    <source>
        <dbReference type="Proteomes" id="UP000075885"/>
    </source>
</evidence>
<feature type="chain" id="PRO_5008131717" description="Protein sleepless" evidence="10">
    <location>
        <begin position="23"/>
        <end position="299"/>
    </location>
</feature>
<evidence type="ECO:0000256" key="9">
    <source>
        <dbReference type="SAM" id="Phobius"/>
    </source>
</evidence>
<keyword evidence="8" id="KW-0449">Lipoprotein</keyword>
<dbReference type="GO" id="GO:0098552">
    <property type="term" value="C:side of membrane"/>
    <property type="evidence" value="ECO:0007669"/>
    <property type="project" value="UniProtKB-KW"/>
</dbReference>
<sequence length="299" mass="32923">MTHLKQLFVCVLVLCVVGNAFALSCFSCDHTESESVCEDNMVECDASSASLGMIRVAAFKPSIQIIQTSTFRCFELVVQDNSATFRNRGCAYDAVDICPGDVRIGVQTSCRWCNEHDGCNSAGSFKGSTFAAFGARSKVKAIIKMKLFLLCAFFFLACFHAAQALRCMQGTELVLPSDDSTEKNKEKVPEYTECGILSAGASAASLLVLKPNTASLPSTDYKCYHLRIEESDSKKATIVKGCIYKNQNVCDGKFKLDTVREVFCSQCDQDECNSAHRFASNWKVLSLTLFTIVCFLFKQ</sequence>
<evidence type="ECO:0008006" key="13">
    <source>
        <dbReference type="Google" id="ProtNLM"/>
    </source>
</evidence>
<evidence type="ECO:0000256" key="4">
    <source>
        <dbReference type="ARBA" id="ARBA00022729"/>
    </source>
</evidence>
<evidence type="ECO:0000313" key="11">
    <source>
        <dbReference type="EnsemblMetazoa" id="AEPI009483-PA"/>
    </source>
</evidence>
<comment type="subcellular location">
    <subcellularLocation>
        <location evidence="1">Membrane</location>
        <topology evidence="1">Lipid-anchor</topology>
        <topology evidence="1">GPI-anchor</topology>
    </subcellularLocation>
</comment>
<keyword evidence="12" id="KW-1185">Reference proteome</keyword>
<protein>
    <recommendedName>
        <fullName evidence="13">Protein sleepless</fullName>
    </recommendedName>
</protein>
<evidence type="ECO:0000256" key="10">
    <source>
        <dbReference type="SAM" id="SignalP"/>
    </source>
</evidence>
<keyword evidence="6 9" id="KW-0472">Membrane</keyword>
<dbReference type="PANTHER" id="PTHR33562:SF2">
    <property type="entry name" value="PROTEIN QUIVER"/>
    <property type="match status" value="1"/>
</dbReference>
<keyword evidence="4 10" id="KW-0732">Signal</keyword>
<keyword evidence="5 9" id="KW-1133">Transmembrane helix</keyword>
<proteinExistence type="predicted"/>